<dbReference type="GO" id="GO:0004715">
    <property type="term" value="F:non-membrane spanning protein tyrosine kinase activity"/>
    <property type="evidence" value="ECO:0007669"/>
    <property type="project" value="UniProtKB-EC"/>
</dbReference>
<dbReference type="Gene3D" id="1.25.40.20">
    <property type="entry name" value="Ankyrin repeat-containing domain"/>
    <property type="match status" value="1"/>
</dbReference>
<dbReference type="GO" id="GO:0030182">
    <property type="term" value="P:neuron differentiation"/>
    <property type="evidence" value="ECO:0007669"/>
    <property type="project" value="UniProtKB-ARBA"/>
</dbReference>
<keyword evidence="4 13" id="KW-0418">Kinase</keyword>
<dbReference type="Gene3D" id="3.30.505.10">
    <property type="entry name" value="SH2 domain"/>
    <property type="match status" value="2"/>
</dbReference>
<dbReference type="PROSITE" id="PS00109">
    <property type="entry name" value="PROTEIN_KINASE_TYR"/>
    <property type="match status" value="1"/>
</dbReference>
<dbReference type="SUPFAM" id="SSF56112">
    <property type="entry name" value="Protein kinase-like (PK-like)"/>
    <property type="match status" value="1"/>
</dbReference>
<dbReference type="InterPro" id="IPR002110">
    <property type="entry name" value="Ankyrin_rpt"/>
</dbReference>
<dbReference type="PROSITE" id="PS00107">
    <property type="entry name" value="PROTEIN_KINASE_ATP"/>
    <property type="match status" value="1"/>
</dbReference>
<evidence type="ECO:0000256" key="5">
    <source>
        <dbReference type="ARBA" id="ARBA00022840"/>
    </source>
</evidence>
<evidence type="ECO:0000256" key="2">
    <source>
        <dbReference type="ARBA" id="ARBA00022679"/>
    </source>
</evidence>
<dbReference type="InterPro" id="IPR001245">
    <property type="entry name" value="Ser-Thr/Tyr_kinase_cat_dom"/>
</dbReference>
<comment type="similarity">
    <text evidence="13">Belongs to the protein kinase superfamily. Tyr protein kinase family.</text>
</comment>
<dbReference type="SMART" id="SM00252">
    <property type="entry name" value="SH2"/>
    <property type="match status" value="2"/>
</dbReference>
<gene>
    <name evidence="16" type="ORF">TSAR_014535</name>
</gene>
<dbReference type="InterPro" id="IPR008266">
    <property type="entry name" value="Tyr_kinase_AS"/>
</dbReference>
<dbReference type="SUPFAM" id="SSF55550">
    <property type="entry name" value="SH2 domain"/>
    <property type="match status" value="2"/>
</dbReference>
<comment type="caution">
    <text evidence="16">The sequence shown here is derived from an EMBL/GenBank/DDBJ whole genome shotgun (WGS) entry which is preliminary data.</text>
</comment>
<accession>A0A232EGP6</accession>
<evidence type="ECO:0000256" key="12">
    <source>
        <dbReference type="PROSITE-ProRule" id="PRU10141"/>
    </source>
</evidence>
<evidence type="ECO:0000313" key="17">
    <source>
        <dbReference type="Proteomes" id="UP000215335"/>
    </source>
</evidence>
<dbReference type="InterPro" id="IPR036860">
    <property type="entry name" value="SH2_dom_sf"/>
</dbReference>
<dbReference type="Gene3D" id="1.10.510.10">
    <property type="entry name" value="Transferase(Phosphotransferase) domain 1"/>
    <property type="match status" value="1"/>
</dbReference>
<feature type="repeat" description="ANK" evidence="10">
    <location>
        <begin position="235"/>
        <end position="267"/>
    </location>
</feature>
<dbReference type="InterPro" id="IPR000719">
    <property type="entry name" value="Prot_kinase_dom"/>
</dbReference>
<dbReference type="SMART" id="SM00219">
    <property type="entry name" value="TyrKc"/>
    <property type="match status" value="1"/>
</dbReference>
<dbReference type="GO" id="GO:0002009">
    <property type="term" value="P:morphogenesis of an epithelium"/>
    <property type="evidence" value="ECO:0007669"/>
    <property type="project" value="UniProtKB-ARBA"/>
</dbReference>
<comment type="catalytic activity">
    <reaction evidence="8">
        <text>L-tyrosyl-[protein] + ATP = O-phospho-L-tyrosyl-[protein] + ADP + H(+)</text>
        <dbReference type="Rhea" id="RHEA:10596"/>
        <dbReference type="Rhea" id="RHEA-COMP:10136"/>
        <dbReference type="Rhea" id="RHEA-COMP:20101"/>
        <dbReference type="ChEBI" id="CHEBI:15378"/>
        <dbReference type="ChEBI" id="CHEBI:30616"/>
        <dbReference type="ChEBI" id="CHEBI:46858"/>
        <dbReference type="ChEBI" id="CHEBI:61978"/>
        <dbReference type="ChEBI" id="CHEBI:456216"/>
        <dbReference type="EC" id="2.7.10.1"/>
    </reaction>
</comment>
<evidence type="ECO:0000313" key="16">
    <source>
        <dbReference type="EMBL" id="OXU17504.1"/>
    </source>
</evidence>
<organism evidence="16 17">
    <name type="scientific">Trichomalopsis sarcophagae</name>
    <dbReference type="NCBI Taxonomy" id="543379"/>
    <lineage>
        <taxon>Eukaryota</taxon>
        <taxon>Metazoa</taxon>
        <taxon>Ecdysozoa</taxon>
        <taxon>Arthropoda</taxon>
        <taxon>Hexapoda</taxon>
        <taxon>Insecta</taxon>
        <taxon>Pterygota</taxon>
        <taxon>Neoptera</taxon>
        <taxon>Endopterygota</taxon>
        <taxon>Hymenoptera</taxon>
        <taxon>Apocrita</taxon>
        <taxon>Proctotrupomorpha</taxon>
        <taxon>Chalcidoidea</taxon>
        <taxon>Pteromalidae</taxon>
        <taxon>Pteromalinae</taxon>
        <taxon>Trichomalopsis</taxon>
    </lineage>
</organism>
<evidence type="ECO:0000256" key="4">
    <source>
        <dbReference type="ARBA" id="ARBA00022777"/>
    </source>
</evidence>
<dbReference type="InterPro" id="IPR011009">
    <property type="entry name" value="Kinase-like_dom_sf"/>
</dbReference>
<dbReference type="EC" id="2.7.10.2" evidence="13"/>
<keyword evidence="11" id="KW-0727">SH2 domain</keyword>
<dbReference type="PRINTS" id="PR00109">
    <property type="entry name" value="TYRKINASE"/>
</dbReference>
<dbReference type="GO" id="GO:0048468">
    <property type="term" value="P:cell development"/>
    <property type="evidence" value="ECO:0007669"/>
    <property type="project" value="UniProtKB-ARBA"/>
</dbReference>
<proteinExistence type="inferred from homology"/>
<feature type="binding site" evidence="12">
    <location>
        <position position="515"/>
    </location>
    <ligand>
        <name>ATP</name>
        <dbReference type="ChEBI" id="CHEBI:30616"/>
    </ligand>
</feature>
<dbReference type="PANTHER" id="PTHR24418">
    <property type="entry name" value="TYROSINE-PROTEIN KINASE"/>
    <property type="match status" value="1"/>
</dbReference>
<dbReference type="Pfam" id="PF00023">
    <property type="entry name" value="Ank"/>
    <property type="match status" value="1"/>
</dbReference>
<dbReference type="SUPFAM" id="SSF48403">
    <property type="entry name" value="Ankyrin repeat"/>
    <property type="match status" value="1"/>
</dbReference>
<dbReference type="InterPro" id="IPR050198">
    <property type="entry name" value="Non-receptor_tyrosine_kinases"/>
</dbReference>
<dbReference type="GO" id="GO:0005524">
    <property type="term" value="F:ATP binding"/>
    <property type="evidence" value="ECO:0007669"/>
    <property type="project" value="UniProtKB-UniRule"/>
</dbReference>
<dbReference type="FunFam" id="1.10.510.10:FF:001512">
    <property type="entry name" value="Receptor tyrosine-protein kinase erbB-2"/>
    <property type="match status" value="1"/>
</dbReference>
<dbReference type="Pfam" id="PF12796">
    <property type="entry name" value="Ank_2"/>
    <property type="match status" value="1"/>
</dbReference>
<evidence type="ECO:0000256" key="1">
    <source>
        <dbReference type="ARBA" id="ARBA00004308"/>
    </source>
</evidence>
<dbReference type="GO" id="GO:0051130">
    <property type="term" value="P:positive regulation of cellular component organization"/>
    <property type="evidence" value="ECO:0007669"/>
    <property type="project" value="UniProtKB-ARBA"/>
</dbReference>
<dbReference type="PROSITE" id="PS50088">
    <property type="entry name" value="ANK_REPEAT"/>
    <property type="match status" value="3"/>
</dbReference>
<feature type="domain" description="Protein kinase" evidence="15">
    <location>
        <begin position="483"/>
        <end position="765"/>
    </location>
</feature>
<evidence type="ECO:0000256" key="7">
    <source>
        <dbReference type="ARBA" id="ARBA00023137"/>
    </source>
</evidence>
<keyword evidence="5 12" id="KW-0067">ATP-binding</keyword>
<dbReference type="OrthoDB" id="67310at2759"/>
<dbReference type="STRING" id="543379.A0A232EGP6"/>
<dbReference type="Proteomes" id="UP000215335">
    <property type="component" value="Unassembled WGS sequence"/>
</dbReference>
<dbReference type="EMBL" id="NNAY01004730">
    <property type="protein sequence ID" value="OXU17504.1"/>
    <property type="molecule type" value="Genomic_DNA"/>
</dbReference>
<comment type="catalytic activity">
    <reaction evidence="9 13">
        <text>L-tyrosyl-[protein] + ATP = O-phospho-L-tyrosyl-[protein] + ADP + H(+)</text>
        <dbReference type="Rhea" id="RHEA:10596"/>
        <dbReference type="Rhea" id="RHEA-COMP:10136"/>
        <dbReference type="Rhea" id="RHEA-COMP:20101"/>
        <dbReference type="ChEBI" id="CHEBI:15378"/>
        <dbReference type="ChEBI" id="CHEBI:30616"/>
        <dbReference type="ChEBI" id="CHEBI:46858"/>
        <dbReference type="ChEBI" id="CHEBI:61978"/>
        <dbReference type="ChEBI" id="CHEBI:456216"/>
        <dbReference type="EC" id="2.7.10.2"/>
    </reaction>
</comment>
<dbReference type="Pfam" id="PF00017">
    <property type="entry name" value="SH2"/>
    <property type="match status" value="2"/>
</dbReference>
<protein>
    <recommendedName>
        <fullName evidence="13">Tyrosine-protein kinase</fullName>
        <ecNumber evidence="13">2.7.10.2</ecNumber>
    </recommendedName>
</protein>
<feature type="domain" description="SH2" evidence="14">
    <location>
        <begin position="302"/>
        <end position="393"/>
    </location>
</feature>
<dbReference type="InterPro" id="IPR017441">
    <property type="entry name" value="Protein_kinase_ATP_BS"/>
</dbReference>
<evidence type="ECO:0000256" key="3">
    <source>
        <dbReference type="ARBA" id="ARBA00022741"/>
    </source>
</evidence>
<dbReference type="PROSITE" id="PS50011">
    <property type="entry name" value="PROTEIN_KINASE_DOM"/>
    <property type="match status" value="1"/>
</dbReference>
<dbReference type="GO" id="GO:0004714">
    <property type="term" value="F:transmembrane receptor protein tyrosine kinase activity"/>
    <property type="evidence" value="ECO:0007669"/>
    <property type="project" value="UniProtKB-EC"/>
</dbReference>
<keyword evidence="2 13" id="KW-0808">Transferase</keyword>
<dbReference type="InterPro" id="IPR036770">
    <property type="entry name" value="Ankyrin_rpt-contain_sf"/>
</dbReference>
<keyword evidence="17" id="KW-1185">Reference proteome</keyword>
<dbReference type="AlphaFoldDB" id="A0A232EGP6"/>
<comment type="subcellular location">
    <subcellularLocation>
        <location evidence="1">Endomembrane system</location>
    </subcellularLocation>
</comment>
<keyword evidence="3 12" id="KW-0547">Nucleotide-binding</keyword>
<evidence type="ECO:0000256" key="10">
    <source>
        <dbReference type="PROSITE-ProRule" id="PRU00023"/>
    </source>
</evidence>
<dbReference type="GO" id="GO:0012505">
    <property type="term" value="C:endomembrane system"/>
    <property type="evidence" value="ECO:0007669"/>
    <property type="project" value="UniProtKB-SubCell"/>
</dbReference>
<evidence type="ECO:0000256" key="6">
    <source>
        <dbReference type="ARBA" id="ARBA00023136"/>
    </source>
</evidence>
<dbReference type="Gene3D" id="3.30.200.20">
    <property type="entry name" value="Phosphorylase Kinase, domain 1"/>
    <property type="match status" value="1"/>
</dbReference>
<dbReference type="InterPro" id="IPR000980">
    <property type="entry name" value="SH2"/>
</dbReference>
<keyword evidence="6" id="KW-0472">Membrane</keyword>
<evidence type="ECO:0000256" key="13">
    <source>
        <dbReference type="RuleBase" id="RU362096"/>
    </source>
</evidence>
<dbReference type="PROSITE" id="PS50297">
    <property type="entry name" value="ANK_REP_REGION"/>
    <property type="match status" value="3"/>
</dbReference>
<evidence type="ECO:0000259" key="14">
    <source>
        <dbReference type="PROSITE" id="PS50001"/>
    </source>
</evidence>
<evidence type="ECO:0000259" key="15">
    <source>
        <dbReference type="PROSITE" id="PS50011"/>
    </source>
</evidence>
<dbReference type="Pfam" id="PF07714">
    <property type="entry name" value="PK_Tyr_Ser-Thr"/>
    <property type="match status" value="1"/>
</dbReference>
<feature type="repeat" description="ANK" evidence="10">
    <location>
        <begin position="168"/>
        <end position="200"/>
    </location>
</feature>
<keyword evidence="10" id="KW-0040">ANK repeat</keyword>
<feature type="domain" description="SH2" evidence="14">
    <location>
        <begin position="9"/>
        <end position="121"/>
    </location>
</feature>
<name>A0A232EGP6_9HYME</name>
<reference evidence="16 17" key="1">
    <citation type="journal article" date="2017" name="Curr. Biol.">
        <title>The Evolution of Venom by Co-option of Single-Copy Genes.</title>
        <authorList>
            <person name="Martinson E.O."/>
            <person name="Mrinalini"/>
            <person name="Kelkar Y.D."/>
            <person name="Chang C.H."/>
            <person name="Werren J.H."/>
        </authorList>
    </citation>
    <scope>NUCLEOTIDE SEQUENCE [LARGE SCALE GENOMIC DNA]</scope>
    <source>
        <strain evidence="16 17">Alberta</strain>
        <tissue evidence="16">Whole body</tissue>
    </source>
</reference>
<dbReference type="PROSITE" id="PS50001">
    <property type="entry name" value="SH2"/>
    <property type="match status" value="2"/>
</dbReference>
<dbReference type="PRINTS" id="PR00401">
    <property type="entry name" value="SH2DOMAIN"/>
</dbReference>
<dbReference type="InterPro" id="IPR020635">
    <property type="entry name" value="Tyr_kinase_cat_dom"/>
</dbReference>
<evidence type="ECO:0000256" key="11">
    <source>
        <dbReference type="PROSITE-ProRule" id="PRU00191"/>
    </source>
</evidence>
<keyword evidence="7 13" id="KW-0829">Tyrosine-protein kinase</keyword>
<evidence type="ECO:0000256" key="9">
    <source>
        <dbReference type="ARBA" id="ARBA00051245"/>
    </source>
</evidence>
<dbReference type="GO" id="GO:0050793">
    <property type="term" value="P:regulation of developmental process"/>
    <property type="evidence" value="ECO:0007669"/>
    <property type="project" value="UniProtKB-ARBA"/>
</dbReference>
<feature type="repeat" description="ANK" evidence="10">
    <location>
        <begin position="201"/>
        <end position="233"/>
    </location>
</feature>
<sequence>MGTEDDVCWFHGNLSREDAESLLLEDGRDNGTFLVRESSSSLGDYVLSVLHDGEVAHYQIRKHGEDAFFSIGMIFFSFLHRSVVASFVTRNDETTIHGLETLIEYYQKENDRLVTILQTPIRGLPPPHDTRRHGRMNLLHRATIQKNYTIVSELLKCGYRSLDAKNQLGQTAVHLAAIDGADEILTKLIQNNASVNCRDTAGYTPLHYACQSNLPNTVQILIAGGANIQARHTETGMVPLHEAASRGHEEVIQILLSANAPVYPRTLANDVPADLAKINGHTECERILRSYSRPTKEKASDWYHGTLDRMEAINLLHKNGDLDGSFLVRLSERHDGIRVLTIMYNKTPYHFQIQKRRNFLFIDNGPYLPSLEHVIEHYRCMPDGLPGPLIHPIAPIPKPPIPEMPPSIFNGDTLRKKKNQFPKSLPEPLERPYVHPSSSVHLDNNCANNKNNDSDLHSAVPAIIENDNETVPLTQVFVPGENIILGEVLGEGEFGAVYEGLFDSPSGTQEPVAIKMLRDTHNIATREEFLREARLMMTFNHHCIVKLIGFSEGPPLLMVQELVSLGSMLAYLLEFPDRINPNYELKVWASQIACGMKYLEEIRLVHRDLAARNILLASKHQAKISDFGLSRTFGSNDYYKATAGGKWPIKWQVLLYISSDTIILVTRCIFRYAPESYNYGTFSHASDVWSYGITLWEMFSYGEQPYGDRRGTEVIDLVEKGDRLAQPEQCPDHVYKVMQKCWSYSPADRPTFQELLDIFSSDPEYANIRELVTAVDIS</sequence>
<dbReference type="SMART" id="SM00248">
    <property type="entry name" value="ANK"/>
    <property type="match status" value="4"/>
</dbReference>
<evidence type="ECO:0000256" key="8">
    <source>
        <dbReference type="ARBA" id="ARBA00051243"/>
    </source>
</evidence>